<dbReference type="EMBL" id="PXYK01000019">
    <property type="protein sequence ID" value="PSJ57033.1"/>
    <property type="molecule type" value="Genomic_DNA"/>
</dbReference>
<dbReference type="RefSeq" id="WP_106773860.1">
    <property type="nucleotide sequence ID" value="NZ_PXYK01000019.1"/>
</dbReference>
<dbReference type="Pfam" id="PF00583">
    <property type="entry name" value="Acetyltransf_1"/>
    <property type="match status" value="1"/>
</dbReference>
<dbReference type="InterPro" id="IPR000182">
    <property type="entry name" value="GNAT_dom"/>
</dbReference>
<dbReference type="InterPro" id="IPR051016">
    <property type="entry name" value="Diverse_Substrate_AcTransf"/>
</dbReference>
<feature type="domain" description="N-acetyltransferase" evidence="3">
    <location>
        <begin position="11"/>
        <end position="163"/>
    </location>
</feature>
<evidence type="ECO:0000313" key="5">
    <source>
        <dbReference type="Proteomes" id="UP000241229"/>
    </source>
</evidence>
<proteinExistence type="predicted"/>
<reference evidence="4 5" key="1">
    <citation type="submission" date="2018-03" db="EMBL/GenBank/DDBJ databases">
        <title>The draft genome of Mesorhizobium sp. 6GN-30.</title>
        <authorList>
            <person name="Liu L."/>
            <person name="Li L."/>
            <person name="Wang T."/>
            <person name="Zhang X."/>
            <person name="Liang L."/>
        </authorList>
    </citation>
    <scope>NUCLEOTIDE SEQUENCE [LARGE SCALE GENOMIC DNA]</scope>
    <source>
        <strain evidence="4 5">6GN30</strain>
    </source>
</reference>
<dbReference type="SUPFAM" id="SSF55729">
    <property type="entry name" value="Acyl-CoA N-acyltransferases (Nat)"/>
    <property type="match status" value="1"/>
</dbReference>
<comment type="caution">
    <text evidence="4">The sequence shown here is derived from an EMBL/GenBank/DDBJ whole genome shotgun (WGS) entry which is preliminary data.</text>
</comment>
<dbReference type="AlphaFoldDB" id="A0A2P7S3K7"/>
<dbReference type="InterPro" id="IPR016181">
    <property type="entry name" value="Acyl_CoA_acyltransferase"/>
</dbReference>
<keyword evidence="2" id="KW-0012">Acyltransferase</keyword>
<dbReference type="GO" id="GO:0008080">
    <property type="term" value="F:N-acetyltransferase activity"/>
    <property type="evidence" value="ECO:0007669"/>
    <property type="project" value="UniProtKB-ARBA"/>
</dbReference>
<evidence type="ECO:0000256" key="1">
    <source>
        <dbReference type="ARBA" id="ARBA00022679"/>
    </source>
</evidence>
<keyword evidence="1 4" id="KW-0808">Transferase</keyword>
<dbReference type="PANTHER" id="PTHR10545">
    <property type="entry name" value="DIAMINE N-ACETYLTRANSFERASE"/>
    <property type="match status" value="1"/>
</dbReference>
<dbReference type="Gene3D" id="3.40.630.30">
    <property type="match status" value="1"/>
</dbReference>
<dbReference type="OrthoDB" id="9805924at2"/>
<dbReference type="CDD" id="cd04301">
    <property type="entry name" value="NAT_SF"/>
    <property type="match status" value="1"/>
</dbReference>
<name>A0A2P7S3K7_9HYPH</name>
<protein>
    <submittedName>
        <fullName evidence="4">GNAT family N-acetyltransferase</fullName>
    </submittedName>
</protein>
<evidence type="ECO:0000259" key="3">
    <source>
        <dbReference type="PROSITE" id="PS51186"/>
    </source>
</evidence>
<evidence type="ECO:0000313" key="4">
    <source>
        <dbReference type="EMBL" id="PSJ57033.1"/>
    </source>
</evidence>
<dbReference type="PROSITE" id="PS51186">
    <property type="entry name" value="GNAT"/>
    <property type="match status" value="1"/>
</dbReference>
<dbReference type="Proteomes" id="UP000241229">
    <property type="component" value="Unassembled WGS sequence"/>
</dbReference>
<accession>A0A2P7S3K7</accession>
<gene>
    <name evidence="4" type="ORF">C7I84_19375</name>
</gene>
<dbReference type="PANTHER" id="PTHR10545:SF29">
    <property type="entry name" value="GH14572P-RELATED"/>
    <property type="match status" value="1"/>
</dbReference>
<sequence>MTRTEDPIPKILIRPATVADAERIHSSVLGIARVMDGVDKVRCTVADLIDYGFGPDPHFEAVIAEVDGAYAGMCLFFRSFSTWQGRPGAYVQDLFVDDAFRGLGVGAKLLRRVAAIIRDRGGSYLRLSVDVQNSAAQAFYTRIDITVSDTEQIHAAYGETFLNLAAADSPPGGTLKRTGKQT</sequence>
<evidence type="ECO:0000256" key="2">
    <source>
        <dbReference type="ARBA" id="ARBA00023315"/>
    </source>
</evidence>
<keyword evidence="5" id="KW-1185">Reference proteome</keyword>
<organism evidence="4 5">
    <name type="scientific">Kumtagia ephedrae</name>
    <dbReference type="NCBI Taxonomy" id="2116701"/>
    <lineage>
        <taxon>Bacteria</taxon>
        <taxon>Pseudomonadati</taxon>
        <taxon>Pseudomonadota</taxon>
        <taxon>Alphaproteobacteria</taxon>
        <taxon>Hyphomicrobiales</taxon>
        <taxon>Phyllobacteriaceae</taxon>
        <taxon>Kumtagia</taxon>
    </lineage>
</organism>